<evidence type="ECO:0000313" key="1">
    <source>
        <dbReference type="EMBL" id="SFI29841.1"/>
    </source>
</evidence>
<name>A0A1I3H2B8_9FIRM</name>
<sequence>MWVRSQDEKKLGKYIGFSVTSNWGSKKKGAIVGTTVESSFLGSNTEVLGVYDTQEAALEELTKLQSALLNGEKVYEMT</sequence>
<dbReference type="STRING" id="69895.SAMN05192551_11129"/>
<dbReference type="OrthoDB" id="1956952at2"/>
<dbReference type="RefSeq" id="WP_093373518.1">
    <property type="nucleotide sequence ID" value="NZ_FOQA01000011.1"/>
</dbReference>
<evidence type="ECO:0000313" key="2">
    <source>
        <dbReference type="Proteomes" id="UP000199287"/>
    </source>
</evidence>
<organism evidence="1 2">
    <name type="scientific">Tindallia magadiensis</name>
    <dbReference type="NCBI Taxonomy" id="69895"/>
    <lineage>
        <taxon>Bacteria</taxon>
        <taxon>Bacillati</taxon>
        <taxon>Bacillota</taxon>
        <taxon>Clostridia</taxon>
        <taxon>Peptostreptococcales</taxon>
        <taxon>Tindalliaceae</taxon>
        <taxon>Tindallia</taxon>
    </lineage>
</organism>
<dbReference type="EMBL" id="FOQA01000011">
    <property type="protein sequence ID" value="SFI29841.1"/>
    <property type="molecule type" value="Genomic_DNA"/>
</dbReference>
<gene>
    <name evidence="1" type="ORF">SAMN05192551_11129</name>
</gene>
<reference evidence="2" key="1">
    <citation type="submission" date="2016-10" db="EMBL/GenBank/DDBJ databases">
        <authorList>
            <person name="Varghese N."/>
            <person name="Submissions S."/>
        </authorList>
    </citation>
    <scope>NUCLEOTIDE SEQUENCE [LARGE SCALE GENOMIC DNA]</scope>
    <source>
        <strain evidence="2">Z-7934</strain>
    </source>
</reference>
<dbReference type="Proteomes" id="UP000199287">
    <property type="component" value="Unassembled WGS sequence"/>
</dbReference>
<protein>
    <submittedName>
        <fullName evidence="1">Uncharacterized protein</fullName>
    </submittedName>
</protein>
<accession>A0A1I3H2B8</accession>
<proteinExistence type="predicted"/>
<dbReference type="AlphaFoldDB" id="A0A1I3H2B8"/>
<keyword evidence="2" id="KW-1185">Reference proteome</keyword>